<reference evidence="2 3" key="1">
    <citation type="submission" date="2015-08" db="EMBL/GenBank/DDBJ databases">
        <authorList>
            <person name="Adesuyi A.O."/>
            <person name="Belay S."/>
            <person name="Corso A.D."/>
            <person name="Debo C.J."/>
            <person name="Downie J."/>
            <person name="Durmaz C."/>
            <person name="Espinoza J.R."/>
            <person name="Gilliam M.L."/>
            <person name="Gooden M.C."/>
            <person name="Hervey R.L."/>
            <person name="Ilanchezhian M."/>
            <person name="Kamara A."/>
            <person name="Lanao D.A."/>
            <person name="Malapati S.H."/>
            <person name="Moondra S."/>
            <person name="Mattei A.M."/>
            <person name="May C.J."/>
            <person name="Modlin S.E."/>
            <person name="Sadik I."/>
            <person name="Saulenas K.M."/>
            <person name="Allen E.A."/>
            <person name="Whitaker A.L."/>
            <person name="Awate O.A."/>
            <person name="Gray V.C."/>
            <person name="Buchser W.J."/>
            <person name="Saha M.S."/>
            <person name="Delesalle V.A."/>
            <person name="Bradley K.W."/>
            <person name="Asai D.J."/>
            <person name="Bowman C.A."/>
            <person name="Russell D.A."/>
            <person name="Pope W.H."/>
            <person name="Jacobs-Sera D."/>
            <person name="Hendrix R.W."/>
            <person name="Hatfull G.F."/>
        </authorList>
    </citation>
    <scope>NUCLEOTIDE SEQUENCE [LARGE SCALE GENOMIC DNA]</scope>
</reference>
<evidence type="ECO:0000313" key="2">
    <source>
        <dbReference type="EMBL" id="ALA06471.1"/>
    </source>
</evidence>
<dbReference type="KEGG" id="vg:26517979"/>
<dbReference type="Proteomes" id="UP000203368">
    <property type="component" value="Segment"/>
</dbReference>
<evidence type="ECO:0000256" key="1">
    <source>
        <dbReference type="SAM" id="MobiDB-lite"/>
    </source>
</evidence>
<proteinExistence type="predicted"/>
<feature type="region of interest" description="Disordered" evidence="1">
    <location>
        <begin position="77"/>
        <end position="99"/>
    </location>
</feature>
<protein>
    <recommendedName>
        <fullName evidence="4">Minor tail protein</fullName>
    </recommendedName>
</protein>
<sequence>MTPDQSKCDMSNPREHFIWALKNWPTVGGAPEITHRKILEDRSEHLAECGFVWGPYLASLADANGMIHISQLPQQNRKYQPPFRGGDHEFNPGKWVPMDAPEQVRPRLAPVEKLTQDEVQSYLQQLHAAGYLKDGQVQQDRARELT</sequence>
<dbReference type="OrthoDB" id="10891at10239"/>
<evidence type="ECO:0008006" key="4">
    <source>
        <dbReference type="Google" id="ProtNLM"/>
    </source>
</evidence>
<dbReference type="GeneID" id="26517979"/>
<gene>
    <name evidence="2" type="ORF">SEA_COSMICSANS_24</name>
</gene>
<name>A0A0K2CLF2_9CAUD</name>
<dbReference type="Pfam" id="PF10910">
    <property type="entry name" value="Phage_gene29"/>
    <property type="match status" value="1"/>
</dbReference>
<evidence type="ECO:0000313" key="3">
    <source>
        <dbReference type="Proteomes" id="UP000203368"/>
    </source>
</evidence>
<dbReference type="InterPro" id="IPR021226">
    <property type="entry name" value="Phage_gene29"/>
</dbReference>
<organism evidence="2 3">
    <name type="scientific">Rhodococcus phage CosmicSans</name>
    <dbReference type="NCBI Taxonomy" id="1701851"/>
    <lineage>
        <taxon>Viruses</taxon>
        <taxon>Duplodnaviria</taxon>
        <taxon>Heunggongvirae</taxon>
        <taxon>Uroviricota</taxon>
        <taxon>Caudoviricetes</taxon>
        <taxon>Rerduovirus</taxon>
        <taxon>Rerduovirus RER2</taxon>
    </lineage>
</organism>
<dbReference type="RefSeq" id="YP_009189677.1">
    <property type="nucleotide sequence ID" value="NC_028677.1"/>
</dbReference>
<accession>A0A0K2CLF2</accession>
<dbReference type="EMBL" id="KT372002">
    <property type="protein sequence ID" value="ALA06471.1"/>
    <property type="molecule type" value="Genomic_DNA"/>
</dbReference>